<dbReference type="AlphaFoldDB" id="A0A915JTM8"/>
<organism evidence="1 2">
    <name type="scientific">Romanomermis culicivorax</name>
    <name type="common">Nematode worm</name>
    <dbReference type="NCBI Taxonomy" id="13658"/>
    <lineage>
        <taxon>Eukaryota</taxon>
        <taxon>Metazoa</taxon>
        <taxon>Ecdysozoa</taxon>
        <taxon>Nematoda</taxon>
        <taxon>Enoplea</taxon>
        <taxon>Dorylaimia</taxon>
        <taxon>Mermithida</taxon>
        <taxon>Mermithoidea</taxon>
        <taxon>Mermithidae</taxon>
        <taxon>Romanomermis</taxon>
    </lineage>
</organism>
<accession>A0A915JTM8</accession>
<sequence length="146" mass="16278">MPKEIKEPITTTLLIIHSNPCSIWEQIPMISMDNTIGDQDNTFAVYQNYNYAPLWEQHIHYNALPTPYITRSMDSSCTSSQSSEILLALPALPSTLAATVNMLDVHLNVQTTSTANMVMWSKENSLSCSHCQLGDHPVGCNGPRRQ</sequence>
<proteinExistence type="predicted"/>
<evidence type="ECO:0000313" key="1">
    <source>
        <dbReference type="Proteomes" id="UP000887565"/>
    </source>
</evidence>
<evidence type="ECO:0000313" key="2">
    <source>
        <dbReference type="WBParaSite" id="nRc.2.0.1.t29621-RA"/>
    </source>
</evidence>
<reference evidence="2" key="1">
    <citation type="submission" date="2022-11" db="UniProtKB">
        <authorList>
            <consortium name="WormBaseParasite"/>
        </authorList>
    </citation>
    <scope>IDENTIFICATION</scope>
</reference>
<protein>
    <submittedName>
        <fullName evidence="2">Uncharacterized protein</fullName>
    </submittedName>
</protein>
<dbReference type="WBParaSite" id="nRc.2.0.1.t29621-RA">
    <property type="protein sequence ID" value="nRc.2.0.1.t29621-RA"/>
    <property type="gene ID" value="nRc.2.0.1.g29621"/>
</dbReference>
<dbReference type="Proteomes" id="UP000887565">
    <property type="component" value="Unplaced"/>
</dbReference>
<name>A0A915JTM8_ROMCU</name>
<keyword evidence="1" id="KW-1185">Reference proteome</keyword>